<dbReference type="EMBL" id="CP039126">
    <property type="protein sequence ID" value="QMW76296.1"/>
    <property type="molecule type" value="Genomic_DNA"/>
</dbReference>
<dbReference type="InterPro" id="IPR000515">
    <property type="entry name" value="MetI-like"/>
</dbReference>
<organism evidence="9 10">
    <name type="scientific">Blautia producta</name>
    <dbReference type="NCBI Taxonomy" id="33035"/>
    <lineage>
        <taxon>Bacteria</taxon>
        <taxon>Bacillati</taxon>
        <taxon>Bacillota</taxon>
        <taxon>Clostridia</taxon>
        <taxon>Lachnospirales</taxon>
        <taxon>Lachnospiraceae</taxon>
        <taxon>Blautia</taxon>
    </lineage>
</organism>
<dbReference type="FunFam" id="1.10.3720.10:FF:000003">
    <property type="entry name" value="Aliphatic sulfonate ABC transporter permease"/>
    <property type="match status" value="1"/>
</dbReference>
<dbReference type="Pfam" id="PF00528">
    <property type="entry name" value="BPD_transp_1"/>
    <property type="match status" value="1"/>
</dbReference>
<feature type="transmembrane region" description="Helical" evidence="7">
    <location>
        <begin position="226"/>
        <end position="249"/>
    </location>
</feature>
<dbReference type="InterPro" id="IPR035906">
    <property type="entry name" value="MetI-like_sf"/>
</dbReference>
<feature type="domain" description="ABC transmembrane type-1" evidence="8">
    <location>
        <begin position="66"/>
        <end position="246"/>
    </location>
</feature>
<name>A0A7G5MNV3_9FIRM</name>
<evidence type="ECO:0000259" key="8">
    <source>
        <dbReference type="PROSITE" id="PS50928"/>
    </source>
</evidence>
<evidence type="ECO:0000256" key="1">
    <source>
        <dbReference type="ARBA" id="ARBA00004651"/>
    </source>
</evidence>
<gene>
    <name evidence="9" type="ORF">E5259_01075</name>
</gene>
<reference evidence="9 10" key="1">
    <citation type="submission" date="2019-04" db="EMBL/GenBank/DDBJ databases">
        <authorList>
            <person name="Schori C."/>
            <person name="Ahrens C."/>
        </authorList>
    </citation>
    <scope>NUCLEOTIDE SEQUENCE [LARGE SCALE GENOMIC DNA]</scope>
    <source>
        <strain evidence="9 10">DSM 2950</strain>
    </source>
</reference>
<feature type="transmembrane region" description="Helical" evidence="7">
    <location>
        <begin position="180"/>
        <end position="206"/>
    </location>
</feature>
<feature type="transmembrane region" description="Helical" evidence="7">
    <location>
        <begin position="132"/>
        <end position="159"/>
    </location>
</feature>
<keyword evidence="6 7" id="KW-0472">Membrane</keyword>
<dbReference type="CDD" id="cd06261">
    <property type="entry name" value="TM_PBP2"/>
    <property type="match status" value="1"/>
</dbReference>
<dbReference type="GO" id="GO:0005886">
    <property type="term" value="C:plasma membrane"/>
    <property type="evidence" value="ECO:0007669"/>
    <property type="project" value="UniProtKB-SubCell"/>
</dbReference>
<keyword evidence="4 7" id="KW-0812">Transmembrane</keyword>
<comment type="subcellular location">
    <subcellularLocation>
        <location evidence="1 7">Cell membrane</location>
        <topology evidence="1 7">Multi-pass membrane protein</topology>
    </subcellularLocation>
</comment>
<comment type="similarity">
    <text evidence="7">Belongs to the binding-protein-dependent transport system permease family.</text>
</comment>
<dbReference type="AlphaFoldDB" id="A0A7G5MNV3"/>
<protein>
    <submittedName>
        <fullName evidence="9">ABC transporter permease</fullName>
    </submittedName>
</protein>
<keyword evidence="5 7" id="KW-1133">Transmembrane helix</keyword>
<evidence type="ECO:0000313" key="10">
    <source>
        <dbReference type="Proteomes" id="UP000515789"/>
    </source>
</evidence>
<dbReference type="PANTHER" id="PTHR30151:SF0">
    <property type="entry name" value="ABC TRANSPORTER PERMEASE PROTEIN MJ0413-RELATED"/>
    <property type="match status" value="1"/>
</dbReference>
<feature type="transmembrane region" description="Helical" evidence="7">
    <location>
        <begin position="73"/>
        <end position="94"/>
    </location>
</feature>
<evidence type="ECO:0000256" key="6">
    <source>
        <dbReference type="ARBA" id="ARBA00023136"/>
    </source>
</evidence>
<evidence type="ECO:0000256" key="2">
    <source>
        <dbReference type="ARBA" id="ARBA00022448"/>
    </source>
</evidence>
<feature type="transmembrane region" description="Helical" evidence="7">
    <location>
        <begin position="106"/>
        <end position="126"/>
    </location>
</feature>
<dbReference type="Proteomes" id="UP000515789">
    <property type="component" value="Chromosome"/>
</dbReference>
<dbReference type="Gene3D" id="1.10.3720.10">
    <property type="entry name" value="MetI-like"/>
    <property type="match status" value="1"/>
</dbReference>
<dbReference type="PANTHER" id="PTHR30151">
    <property type="entry name" value="ALKANE SULFONATE ABC TRANSPORTER-RELATED, MEMBRANE SUBUNIT"/>
    <property type="match status" value="1"/>
</dbReference>
<sequence>MEGQIMERRKIKDICLTCISLIALVVLWVIVSNSKPDFFPTPQAAWERFVKMAEKPISKTTIMGHIWISLKRVLTALVLAVFSGIGIGLIMGWSKKVNAVLSPILTALRPIPPIAWIPLVILWFGVGEFSKVLLVFIGAFFPVVLNTATGVSMVDPMYLNVGRVYNANTFQMLRHVVMPAALPAVMAGVKIALSSGWMVVVAAEMIASKSGLGFLITRGNESYDVALVLCGMILIGLVGAVLSAVFTLMERWLCPWTEKKNG</sequence>
<dbReference type="SUPFAM" id="SSF161098">
    <property type="entry name" value="MetI-like"/>
    <property type="match status" value="1"/>
</dbReference>
<evidence type="ECO:0000313" key="9">
    <source>
        <dbReference type="EMBL" id="QMW76296.1"/>
    </source>
</evidence>
<dbReference type="GO" id="GO:0042918">
    <property type="term" value="P:alkanesulfonate transmembrane transport"/>
    <property type="evidence" value="ECO:0007669"/>
    <property type="project" value="UniProtKB-ARBA"/>
</dbReference>
<keyword evidence="2 7" id="KW-0813">Transport</keyword>
<proteinExistence type="inferred from homology"/>
<evidence type="ECO:0000256" key="7">
    <source>
        <dbReference type="RuleBase" id="RU363032"/>
    </source>
</evidence>
<dbReference type="PROSITE" id="PS50928">
    <property type="entry name" value="ABC_TM1"/>
    <property type="match status" value="1"/>
</dbReference>
<keyword evidence="3" id="KW-1003">Cell membrane</keyword>
<evidence type="ECO:0000256" key="4">
    <source>
        <dbReference type="ARBA" id="ARBA00022692"/>
    </source>
</evidence>
<evidence type="ECO:0000256" key="3">
    <source>
        <dbReference type="ARBA" id="ARBA00022475"/>
    </source>
</evidence>
<accession>A0A7G5MNV3</accession>
<evidence type="ECO:0000256" key="5">
    <source>
        <dbReference type="ARBA" id="ARBA00022989"/>
    </source>
</evidence>
<feature type="transmembrane region" description="Helical" evidence="7">
    <location>
        <begin position="14"/>
        <end position="31"/>
    </location>
</feature>